<organism evidence="2 3">
    <name type="scientific">Nocardioides faecalis</name>
    <dbReference type="NCBI Taxonomy" id="2803858"/>
    <lineage>
        <taxon>Bacteria</taxon>
        <taxon>Bacillati</taxon>
        <taxon>Actinomycetota</taxon>
        <taxon>Actinomycetes</taxon>
        <taxon>Propionibacteriales</taxon>
        <taxon>Nocardioidaceae</taxon>
        <taxon>Nocardioides</taxon>
    </lineage>
</organism>
<dbReference type="InterPro" id="IPR012349">
    <property type="entry name" value="Split_barrel_FMN-bd"/>
</dbReference>
<protein>
    <submittedName>
        <fullName evidence="2">Pyridoxamine 5'-phosphate oxidase family protein</fullName>
    </submittedName>
</protein>
<comment type="caution">
    <text evidence="2">The sequence shown here is derived from an EMBL/GenBank/DDBJ whole genome shotgun (WGS) entry which is preliminary data.</text>
</comment>
<keyword evidence="3" id="KW-1185">Reference proteome</keyword>
<gene>
    <name evidence="2" type="ORF">JK386_07350</name>
</gene>
<dbReference type="Gene3D" id="2.30.110.10">
    <property type="entry name" value="Electron Transport, Fmn-binding Protein, Chain A"/>
    <property type="match status" value="1"/>
</dbReference>
<feature type="domain" description="General stress protein FMN-binding split barrel" evidence="1">
    <location>
        <begin position="31"/>
        <end position="73"/>
    </location>
</feature>
<dbReference type="EMBL" id="JAERTX010000005">
    <property type="protein sequence ID" value="MBM9459715.1"/>
    <property type="molecule type" value="Genomic_DNA"/>
</dbReference>
<proteinExistence type="predicted"/>
<dbReference type="Proteomes" id="UP000663791">
    <property type="component" value="Unassembled WGS sequence"/>
</dbReference>
<name>A0A939BYA2_9ACTN</name>
<sequence length="81" mass="8737">MSHDDAHRAEQRKLVELMEGMPIGMLTTYAPEDPNAVLLRLDVEQAEYGDTPGGKVASLLSFAKAKLTGDTLDADHGTVEP</sequence>
<dbReference type="AlphaFoldDB" id="A0A939BYA2"/>
<dbReference type="RefSeq" id="WP_205291020.1">
    <property type="nucleotide sequence ID" value="NZ_CP074406.1"/>
</dbReference>
<evidence type="ECO:0000313" key="2">
    <source>
        <dbReference type="EMBL" id="MBM9459715.1"/>
    </source>
</evidence>
<dbReference type="Pfam" id="PF16242">
    <property type="entry name" value="Pyrid_ox_like"/>
    <property type="match status" value="1"/>
</dbReference>
<evidence type="ECO:0000259" key="1">
    <source>
        <dbReference type="Pfam" id="PF16242"/>
    </source>
</evidence>
<dbReference type="InterPro" id="IPR038725">
    <property type="entry name" value="YdaG_split_barrel_FMN-bd"/>
</dbReference>
<accession>A0A939BYA2</accession>
<reference evidence="2" key="1">
    <citation type="submission" date="2021-01" db="EMBL/GenBank/DDBJ databases">
        <title>Novel species in genus Nocardioides.</title>
        <authorList>
            <person name="Zhang G."/>
        </authorList>
    </citation>
    <scope>NUCLEOTIDE SEQUENCE</scope>
    <source>
        <strain evidence="2">Zg-536</strain>
    </source>
</reference>
<evidence type="ECO:0000313" key="3">
    <source>
        <dbReference type="Proteomes" id="UP000663791"/>
    </source>
</evidence>